<sequence>MPAYLIIYPAGQRRDDMHLEDNQLTVDFNQGWAIFRDSKGVCLSLPAELGAMVQRVDEEPEDRAPAQQKE</sequence>
<name>A0A5P2B730_STRVZ</name>
<protein>
    <submittedName>
        <fullName evidence="1">Uncharacterized protein</fullName>
    </submittedName>
</protein>
<dbReference type="OrthoDB" id="4287719at2"/>
<dbReference type="RefSeq" id="WP_150165163.1">
    <property type="nucleotide sequence ID" value="NZ_CP029193.1"/>
</dbReference>
<accession>A0A5P2B730</accession>
<proteinExistence type="predicted"/>
<keyword evidence="2" id="KW-1185">Reference proteome</keyword>
<evidence type="ECO:0000313" key="2">
    <source>
        <dbReference type="Proteomes" id="UP000323046"/>
    </source>
</evidence>
<evidence type="ECO:0000313" key="1">
    <source>
        <dbReference type="EMBL" id="QES25817.1"/>
    </source>
</evidence>
<dbReference type="Proteomes" id="UP000323046">
    <property type="component" value="Chromosome"/>
</dbReference>
<organism evidence="1 2">
    <name type="scientific">Streptomyces venezuelae</name>
    <dbReference type="NCBI Taxonomy" id="54571"/>
    <lineage>
        <taxon>Bacteria</taxon>
        <taxon>Bacillati</taxon>
        <taxon>Actinomycetota</taxon>
        <taxon>Actinomycetes</taxon>
        <taxon>Kitasatosporales</taxon>
        <taxon>Streptomycetaceae</taxon>
        <taxon>Streptomyces</taxon>
    </lineage>
</organism>
<dbReference type="EMBL" id="CP029193">
    <property type="protein sequence ID" value="QES25817.1"/>
    <property type="molecule type" value="Genomic_DNA"/>
</dbReference>
<gene>
    <name evidence="1" type="ORF">DEJ47_04555</name>
</gene>
<reference evidence="1 2" key="1">
    <citation type="submission" date="2018-05" db="EMBL/GenBank/DDBJ databases">
        <title>Streptomyces venezuelae.</title>
        <authorList>
            <person name="Kim W."/>
            <person name="Lee N."/>
            <person name="Cho B.-K."/>
        </authorList>
    </citation>
    <scope>NUCLEOTIDE SEQUENCE [LARGE SCALE GENOMIC DNA]</scope>
    <source>
        <strain evidence="1 2">ATCC 14583</strain>
    </source>
</reference>
<dbReference type="AlphaFoldDB" id="A0A5P2B730"/>